<evidence type="ECO:0000313" key="3">
    <source>
        <dbReference type="Proteomes" id="UP001597024"/>
    </source>
</evidence>
<sequence length="244" mass="26594">VGTLPGAEQTGRARIPLGIDEAALSPVLLDFEADPHFIVVGDTESGKSNLLRVITEGLVARQTPQEAMMIVIDYRRSLLDSAATEHRIGYAASSAAATDLINDARNALLKRLPPADLTPEQLRDRSWWQGCDLYIVVDDYDLVSTSSNPLLPLADLLPQARDIGLHLVMSRAMGGVGRAMFDPIIQRVKDMASPAVILSGNKDEGFLFGNVRAHPLPPGRGYHVDRRYGSRLTQTAFFPPPEES</sequence>
<reference evidence="3" key="1">
    <citation type="journal article" date="2019" name="Int. J. Syst. Evol. Microbiol.">
        <title>The Global Catalogue of Microorganisms (GCM) 10K type strain sequencing project: providing services to taxonomists for standard genome sequencing and annotation.</title>
        <authorList>
            <consortium name="The Broad Institute Genomics Platform"/>
            <consortium name="The Broad Institute Genome Sequencing Center for Infectious Disease"/>
            <person name="Wu L."/>
            <person name="Ma J."/>
        </authorList>
    </citation>
    <scope>NUCLEOTIDE SEQUENCE [LARGE SCALE GENOMIC DNA]</scope>
    <source>
        <strain evidence="3">CCUG 62974</strain>
    </source>
</reference>
<dbReference type="InterPro" id="IPR002543">
    <property type="entry name" value="FtsK_dom"/>
</dbReference>
<dbReference type="SUPFAM" id="SSF52540">
    <property type="entry name" value="P-loop containing nucleoside triphosphate hydrolases"/>
    <property type="match status" value="1"/>
</dbReference>
<comment type="caution">
    <text evidence="2">The sequence shown here is derived from an EMBL/GenBank/DDBJ whole genome shotgun (WGS) entry which is preliminary data.</text>
</comment>
<organism evidence="2 3">
    <name type="scientific">Streptosporangium algeriense</name>
    <dbReference type="NCBI Taxonomy" id="1682748"/>
    <lineage>
        <taxon>Bacteria</taxon>
        <taxon>Bacillati</taxon>
        <taxon>Actinomycetota</taxon>
        <taxon>Actinomycetes</taxon>
        <taxon>Streptosporangiales</taxon>
        <taxon>Streptosporangiaceae</taxon>
        <taxon>Streptosporangium</taxon>
    </lineage>
</organism>
<proteinExistence type="predicted"/>
<dbReference type="Proteomes" id="UP001597024">
    <property type="component" value="Unassembled WGS sequence"/>
</dbReference>
<protein>
    <submittedName>
        <fullName evidence="2">FtsK/SpoIIIE domain-containing protein</fullName>
    </submittedName>
</protein>
<gene>
    <name evidence="2" type="ORF">ACFQ08_17075</name>
</gene>
<keyword evidence="3" id="KW-1185">Reference proteome</keyword>
<dbReference type="Pfam" id="PF01580">
    <property type="entry name" value="FtsK_SpoIIIE"/>
    <property type="match status" value="1"/>
</dbReference>
<dbReference type="InterPro" id="IPR027417">
    <property type="entry name" value="P-loop_NTPase"/>
</dbReference>
<evidence type="ECO:0000313" key="2">
    <source>
        <dbReference type="EMBL" id="MFD0886261.1"/>
    </source>
</evidence>
<dbReference type="EMBL" id="JBHTHX010000558">
    <property type="protein sequence ID" value="MFD0886261.1"/>
    <property type="molecule type" value="Genomic_DNA"/>
</dbReference>
<feature type="non-terminal residue" evidence="2">
    <location>
        <position position="1"/>
    </location>
</feature>
<dbReference type="Gene3D" id="3.40.50.300">
    <property type="entry name" value="P-loop containing nucleotide triphosphate hydrolases"/>
    <property type="match status" value="1"/>
</dbReference>
<accession>A0ABW3DT91</accession>
<feature type="domain" description="FtsK" evidence="1">
    <location>
        <begin position="11"/>
        <end position="75"/>
    </location>
</feature>
<name>A0ABW3DT91_9ACTN</name>
<evidence type="ECO:0000259" key="1">
    <source>
        <dbReference type="Pfam" id="PF01580"/>
    </source>
</evidence>